<gene>
    <name evidence="2" type="ORF">PR048_002494</name>
</gene>
<feature type="compositionally biased region" description="Pro residues" evidence="1">
    <location>
        <begin position="94"/>
        <end position="105"/>
    </location>
</feature>
<keyword evidence="3" id="KW-1185">Reference proteome</keyword>
<feature type="region of interest" description="Disordered" evidence="1">
    <location>
        <begin position="76"/>
        <end position="105"/>
    </location>
</feature>
<organism evidence="2 3">
    <name type="scientific">Dryococelus australis</name>
    <dbReference type="NCBI Taxonomy" id="614101"/>
    <lineage>
        <taxon>Eukaryota</taxon>
        <taxon>Metazoa</taxon>
        <taxon>Ecdysozoa</taxon>
        <taxon>Arthropoda</taxon>
        <taxon>Hexapoda</taxon>
        <taxon>Insecta</taxon>
        <taxon>Pterygota</taxon>
        <taxon>Neoptera</taxon>
        <taxon>Polyneoptera</taxon>
        <taxon>Phasmatodea</taxon>
        <taxon>Verophasmatodea</taxon>
        <taxon>Anareolatae</taxon>
        <taxon>Phasmatidae</taxon>
        <taxon>Eurycanthinae</taxon>
        <taxon>Dryococelus</taxon>
    </lineage>
</organism>
<evidence type="ECO:0000313" key="3">
    <source>
        <dbReference type="Proteomes" id="UP001159363"/>
    </source>
</evidence>
<evidence type="ECO:0000256" key="1">
    <source>
        <dbReference type="SAM" id="MobiDB-lite"/>
    </source>
</evidence>
<protein>
    <submittedName>
        <fullName evidence="2">Uncharacterized protein</fullName>
    </submittedName>
</protein>
<reference evidence="2 3" key="1">
    <citation type="submission" date="2023-02" db="EMBL/GenBank/DDBJ databases">
        <title>LHISI_Scaffold_Assembly.</title>
        <authorList>
            <person name="Stuart O.P."/>
            <person name="Cleave R."/>
            <person name="Magrath M.J.L."/>
            <person name="Mikheyev A.S."/>
        </authorList>
    </citation>
    <scope>NUCLEOTIDE SEQUENCE [LARGE SCALE GENOMIC DNA]</scope>
    <source>
        <strain evidence="2">Daus_M_001</strain>
        <tissue evidence="2">Leg muscle</tissue>
    </source>
</reference>
<dbReference type="Proteomes" id="UP001159363">
    <property type="component" value="Chromosome 1"/>
</dbReference>
<dbReference type="EMBL" id="JARBHB010000001">
    <property type="protein sequence ID" value="KAJ8897148.1"/>
    <property type="molecule type" value="Genomic_DNA"/>
</dbReference>
<sequence length="105" mass="11989">MICRKNNCNLQKWLWSSFDEARIQFACKEVCSMTMQDNRCHSQQIVLFTSPPRLCIPRHQVPLCATRWLHQYASPPPSFSKPAGDVTPEEAMLSPPPAPTNYPSQ</sequence>
<accession>A0ABQ9IKB1</accession>
<name>A0ABQ9IKB1_9NEOP</name>
<comment type="caution">
    <text evidence="2">The sequence shown here is derived from an EMBL/GenBank/DDBJ whole genome shotgun (WGS) entry which is preliminary data.</text>
</comment>
<evidence type="ECO:0000313" key="2">
    <source>
        <dbReference type="EMBL" id="KAJ8897148.1"/>
    </source>
</evidence>
<proteinExistence type="predicted"/>